<evidence type="ECO:0000256" key="4">
    <source>
        <dbReference type="ARBA" id="ARBA00013028"/>
    </source>
</evidence>
<dbReference type="InterPro" id="IPR001926">
    <property type="entry name" value="TrpB-like_PALP"/>
</dbReference>
<evidence type="ECO:0000256" key="1">
    <source>
        <dbReference type="ARBA" id="ARBA00001933"/>
    </source>
</evidence>
<comment type="pathway">
    <text evidence="2">Amino-acid biosynthesis; L-threonine biosynthesis; L-threonine from L-aspartate: step 5/5.</text>
</comment>
<evidence type="ECO:0000256" key="5">
    <source>
        <dbReference type="ARBA" id="ARBA00018679"/>
    </source>
</evidence>
<dbReference type="InterPro" id="IPR000634">
    <property type="entry name" value="Ser/Thr_deHydtase_PyrdxlP-BS"/>
</dbReference>
<comment type="caution">
    <text evidence="14">The sequence shown here is derived from an EMBL/GenBank/DDBJ whole genome shotgun (WGS) entry which is preliminary data.</text>
</comment>
<reference evidence="14 15" key="1">
    <citation type="submission" date="2022-02" db="EMBL/GenBank/DDBJ databases">
        <title>Genome analysis of Beneficial Microorganisms for Coral consortium from Pocillopora damicornis.</title>
        <authorList>
            <person name="Rosado P.M."/>
            <person name="Cardoso P.M."/>
            <person name="Rosado J.G."/>
            <person name="Schultz J."/>
            <person name="Rocha U."/>
            <person name="Costa T.K."/>
            <person name="Peixoto R.S."/>
        </authorList>
    </citation>
    <scope>NUCLEOTIDE SEQUENCE [LARGE SCALE GENOMIC DNA]</scope>
    <source>
        <strain evidence="14 15">BMC5</strain>
    </source>
</reference>
<dbReference type="EC" id="4.2.3.1" evidence="4 11"/>
<evidence type="ECO:0000256" key="10">
    <source>
        <dbReference type="ARBA" id="ARBA00049144"/>
    </source>
</evidence>
<dbReference type="InterPro" id="IPR004450">
    <property type="entry name" value="Thr_synthase-like"/>
</dbReference>
<comment type="cofactor">
    <cofactor evidence="1">
        <name>pyridoxal 5'-phosphate</name>
        <dbReference type="ChEBI" id="CHEBI:597326"/>
    </cofactor>
</comment>
<evidence type="ECO:0000256" key="8">
    <source>
        <dbReference type="ARBA" id="ARBA00022898"/>
    </source>
</evidence>
<keyword evidence="15" id="KW-1185">Reference proteome</keyword>
<dbReference type="InterPro" id="IPR029144">
    <property type="entry name" value="Thr_synth_N"/>
</dbReference>
<dbReference type="PROSITE" id="PS00165">
    <property type="entry name" value="DEHYDRATASE_SER_THR"/>
    <property type="match status" value="1"/>
</dbReference>
<keyword evidence="8" id="KW-0663">Pyridoxal phosphate</keyword>
<gene>
    <name evidence="14" type="primary">thrC</name>
    <name evidence="14" type="ORF">MKZ47_19155</name>
</gene>
<dbReference type="Gene3D" id="3.90.1380.10">
    <property type="entry name" value="Threonine synthase, N-terminal domain"/>
    <property type="match status" value="1"/>
</dbReference>
<evidence type="ECO:0000256" key="7">
    <source>
        <dbReference type="ARBA" id="ARBA00022697"/>
    </source>
</evidence>
<evidence type="ECO:0000259" key="13">
    <source>
        <dbReference type="Pfam" id="PF14821"/>
    </source>
</evidence>
<dbReference type="SUPFAM" id="SSF53686">
    <property type="entry name" value="Tryptophan synthase beta subunit-like PLP-dependent enzymes"/>
    <property type="match status" value="1"/>
</dbReference>
<dbReference type="GO" id="GO:0004795">
    <property type="term" value="F:threonine synthase activity"/>
    <property type="evidence" value="ECO:0007669"/>
    <property type="project" value="UniProtKB-EC"/>
</dbReference>
<dbReference type="EMBL" id="JAKUMG010000017">
    <property type="protein sequence ID" value="MDI4671188.1"/>
    <property type="molecule type" value="Genomic_DNA"/>
</dbReference>
<feature type="domain" description="Tryptophan synthase beta chain-like PALP" evidence="12">
    <location>
        <begin position="88"/>
        <end position="362"/>
    </location>
</feature>
<dbReference type="Pfam" id="PF14821">
    <property type="entry name" value="Thr_synth_N"/>
    <property type="match status" value="1"/>
</dbReference>
<keyword evidence="9 14" id="KW-0456">Lyase</keyword>
<evidence type="ECO:0000313" key="14">
    <source>
        <dbReference type="EMBL" id="MDI4671188.1"/>
    </source>
</evidence>
<dbReference type="InterPro" id="IPR037158">
    <property type="entry name" value="Thr_synth_N_sf"/>
</dbReference>
<evidence type="ECO:0000256" key="9">
    <source>
        <dbReference type="ARBA" id="ARBA00023239"/>
    </source>
</evidence>
<protein>
    <recommendedName>
        <fullName evidence="5 11">Threonine synthase</fullName>
        <ecNumber evidence="4 11">4.2.3.1</ecNumber>
    </recommendedName>
</protein>
<dbReference type="Proteomes" id="UP001156974">
    <property type="component" value="Unassembled WGS sequence"/>
</dbReference>
<proteinExistence type="inferred from homology"/>
<comment type="catalytic activity">
    <reaction evidence="10">
        <text>O-phospho-L-homoserine + H2O = L-threonine + phosphate</text>
        <dbReference type="Rhea" id="RHEA:10840"/>
        <dbReference type="ChEBI" id="CHEBI:15377"/>
        <dbReference type="ChEBI" id="CHEBI:43474"/>
        <dbReference type="ChEBI" id="CHEBI:57590"/>
        <dbReference type="ChEBI" id="CHEBI:57926"/>
        <dbReference type="EC" id="4.2.3.1"/>
    </reaction>
</comment>
<organism evidence="14 15">
    <name type="scientific">Pseudoalteromonas shioyasakiensis</name>
    <dbReference type="NCBI Taxonomy" id="1190813"/>
    <lineage>
        <taxon>Bacteria</taxon>
        <taxon>Pseudomonadati</taxon>
        <taxon>Pseudomonadota</taxon>
        <taxon>Gammaproteobacteria</taxon>
        <taxon>Alteromonadales</taxon>
        <taxon>Pseudoalteromonadaceae</taxon>
        <taxon>Pseudoalteromonas</taxon>
    </lineage>
</organism>
<evidence type="ECO:0000259" key="12">
    <source>
        <dbReference type="Pfam" id="PF00291"/>
    </source>
</evidence>
<evidence type="ECO:0000256" key="2">
    <source>
        <dbReference type="ARBA" id="ARBA00004979"/>
    </source>
</evidence>
<evidence type="ECO:0000256" key="11">
    <source>
        <dbReference type="NCBIfam" id="TIGR00260"/>
    </source>
</evidence>
<dbReference type="PANTHER" id="PTHR42690">
    <property type="entry name" value="THREONINE SYNTHASE FAMILY MEMBER"/>
    <property type="match status" value="1"/>
</dbReference>
<dbReference type="InterPro" id="IPR051166">
    <property type="entry name" value="Threonine_Synthase"/>
</dbReference>
<keyword evidence="6" id="KW-0028">Amino-acid biosynthesis</keyword>
<dbReference type="Gene3D" id="3.40.50.1100">
    <property type="match status" value="2"/>
</dbReference>
<comment type="similarity">
    <text evidence="3">Belongs to the threonine synthase family.</text>
</comment>
<dbReference type="InterPro" id="IPR036052">
    <property type="entry name" value="TrpB-like_PALP_sf"/>
</dbReference>
<feature type="domain" description="Threonine synthase N-terminal" evidence="13">
    <location>
        <begin position="8"/>
        <end position="78"/>
    </location>
</feature>
<dbReference type="PANTHER" id="PTHR42690:SF1">
    <property type="entry name" value="THREONINE SYNTHASE-LIKE 2"/>
    <property type="match status" value="1"/>
</dbReference>
<evidence type="ECO:0000256" key="3">
    <source>
        <dbReference type="ARBA" id="ARBA00005517"/>
    </source>
</evidence>
<evidence type="ECO:0000256" key="6">
    <source>
        <dbReference type="ARBA" id="ARBA00022605"/>
    </source>
</evidence>
<keyword evidence="7" id="KW-0791">Threonine biosynthesis</keyword>
<dbReference type="Pfam" id="PF00291">
    <property type="entry name" value="PALP"/>
    <property type="match status" value="1"/>
</dbReference>
<dbReference type="RefSeq" id="WP_062566081.1">
    <property type="nucleotide sequence ID" value="NZ_JAIVZU010000020.1"/>
</dbReference>
<sequence>MQLHNLKDETQQVSFVEAVKTGLGRNQGVFFPESLTPIQDIDALLDLDFVSRSSKILSHLIGDELPADTVAQMVQNAFNFDVKLVEVEKDIYCLELFHGPTLAFKDFGGRFMAECLAQFNQGEKVTILTATSGDTGAAVAHAFYNKPNIDVVILYPKGKISLAQQKLFTTLGNNIHCYAVDGSFDDCQSMVKQAFLDDEVKQKLGLNSANSINISRLVAQVCYYFEAIAQLPKEQRSKAHISVPSGNFGNVCAAMIGAVLGMPVAKLSATTNQNDTVPRFLQSKEWAPNDTLESLSNAMDVSKPNNWPRVQFMLDNKWFSYDDFYSSCVGEEETKEVMKKIHQTGYIAEPHTAIAYQGLKENLADGSAGIFLATAHPAKFKDSVEEILDIELPMPKPLADALANECLAEDIKFDYQLLRTELLNKLA</sequence>
<dbReference type="GeneID" id="29846317"/>
<evidence type="ECO:0000313" key="15">
    <source>
        <dbReference type="Proteomes" id="UP001156974"/>
    </source>
</evidence>
<accession>A0ABT6U4S8</accession>
<name>A0ABT6U4S8_9GAMM</name>
<dbReference type="NCBIfam" id="TIGR00260">
    <property type="entry name" value="thrC"/>
    <property type="match status" value="1"/>
</dbReference>